<accession>A0A9D1GMD7</accession>
<gene>
    <name evidence="3" type="ORF">IAC35_01035</name>
</gene>
<reference evidence="3" key="1">
    <citation type="submission" date="2020-10" db="EMBL/GenBank/DDBJ databases">
        <authorList>
            <person name="Gilroy R."/>
        </authorList>
    </citation>
    <scope>NUCLEOTIDE SEQUENCE</scope>
    <source>
        <strain evidence="3">ChiHecec2B26-709</strain>
    </source>
</reference>
<dbReference type="Proteomes" id="UP000886881">
    <property type="component" value="Unassembled WGS sequence"/>
</dbReference>
<proteinExistence type="predicted"/>
<name>A0A9D1GMD7_9BACT</name>
<keyword evidence="2" id="KW-0472">Membrane</keyword>
<evidence type="ECO:0000313" key="3">
    <source>
        <dbReference type="EMBL" id="HIT46424.1"/>
    </source>
</evidence>
<dbReference type="EMBL" id="DVLC01000021">
    <property type="protein sequence ID" value="HIT46424.1"/>
    <property type="molecule type" value="Genomic_DNA"/>
</dbReference>
<keyword evidence="2" id="KW-0812">Transmembrane</keyword>
<dbReference type="InterPro" id="IPR011250">
    <property type="entry name" value="OMP/PagP_B-barrel"/>
</dbReference>
<evidence type="ECO:0000256" key="1">
    <source>
        <dbReference type="SAM" id="MobiDB-lite"/>
    </source>
</evidence>
<feature type="region of interest" description="Disordered" evidence="1">
    <location>
        <begin position="138"/>
        <end position="187"/>
    </location>
</feature>
<dbReference type="AlphaFoldDB" id="A0A9D1GMD7"/>
<evidence type="ECO:0000313" key="4">
    <source>
        <dbReference type="Proteomes" id="UP000886881"/>
    </source>
</evidence>
<protein>
    <submittedName>
        <fullName evidence="3">PorT family protein</fullName>
    </submittedName>
</protein>
<keyword evidence="2" id="KW-1133">Transmembrane helix</keyword>
<sequence>MGDRDWRDKLSTGMENYSEPVPDSVWNAVSAGVSRAWDRQRRARRRRRMYAAAASVFAAAAVVVAVLAPGVSEPVRHMEPGPLLADSAGSALPDGMSGLRKAAVLGVLPQRIVPPASELPSDKAPESKDQPEFFIEELPAEETGSATRLPSEDGSASDTMPDSAGPETLPDPFASLSGEEPSRSRRLSLSLRASNLASGSASSAGYSGMYGSAVTPSSLGPKEQVNSYSSVLLNNNSKEVSTDTRYWQPVSVGVAASLGLNDFLAVETGLNYSCLVSDLSSGTAENRYDIRQTLHYIGIPFRARFSLWTPGRFDVYLTAGGEVEKCVYGTSATTYFVNGSPSSEMSARIHDDRLQWSAGVSAGLSYRFNDYIGIYAEPGVSWHFRNGSFIESVYSERPLNFSLALGLRFYLN</sequence>
<comment type="caution">
    <text evidence="3">The sequence shown here is derived from an EMBL/GenBank/DDBJ whole genome shotgun (WGS) entry which is preliminary data.</text>
</comment>
<feature type="transmembrane region" description="Helical" evidence="2">
    <location>
        <begin position="49"/>
        <end position="68"/>
    </location>
</feature>
<evidence type="ECO:0000256" key="2">
    <source>
        <dbReference type="SAM" id="Phobius"/>
    </source>
</evidence>
<dbReference type="SUPFAM" id="SSF56925">
    <property type="entry name" value="OMPA-like"/>
    <property type="match status" value="1"/>
</dbReference>
<feature type="compositionally biased region" description="Polar residues" evidence="1">
    <location>
        <begin position="144"/>
        <end position="160"/>
    </location>
</feature>
<reference evidence="3" key="2">
    <citation type="journal article" date="2021" name="PeerJ">
        <title>Extensive microbial diversity within the chicken gut microbiome revealed by metagenomics and culture.</title>
        <authorList>
            <person name="Gilroy R."/>
            <person name="Ravi A."/>
            <person name="Getino M."/>
            <person name="Pursley I."/>
            <person name="Horton D.L."/>
            <person name="Alikhan N.F."/>
            <person name="Baker D."/>
            <person name="Gharbi K."/>
            <person name="Hall N."/>
            <person name="Watson M."/>
            <person name="Adriaenssens E.M."/>
            <person name="Foster-Nyarko E."/>
            <person name="Jarju S."/>
            <person name="Secka A."/>
            <person name="Antonio M."/>
            <person name="Oren A."/>
            <person name="Chaudhuri R.R."/>
            <person name="La Ragione R."/>
            <person name="Hildebrand F."/>
            <person name="Pallen M.J."/>
        </authorList>
    </citation>
    <scope>NUCLEOTIDE SEQUENCE</scope>
    <source>
        <strain evidence="3">ChiHecec2B26-709</strain>
    </source>
</reference>
<organism evidence="3 4">
    <name type="scientific">Candidatus Cryptobacteroides merdipullorum</name>
    <dbReference type="NCBI Taxonomy" id="2840771"/>
    <lineage>
        <taxon>Bacteria</taxon>
        <taxon>Pseudomonadati</taxon>
        <taxon>Bacteroidota</taxon>
        <taxon>Bacteroidia</taxon>
        <taxon>Bacteroidales</taxon>
        <taxon>Candidatus Cryptobacteroides</taxon>
    </lineage>
</organism>